<dbReference type="KEGG" id="rno:688900"/>
<dbReference type="Pfam" id="PF17057">
    <property type="entry name" value="B3R"/>
    <property type="match status" value="1"/>
</dbReference>
<evidence type="ECO:0000313" key="5">
    <source>
        <dbReference type="RGD" id="1583007"/>
    </source>
</evidence>
<reference evidence="3 4" key="1">
    <citation type="journal article" date="2004" name="Nature">
        <title>Genome sequence of the Brown Norway rat yields insights into mammalian evolution.</title>
        <authorList>
            <consortium name="Rat Genome Sequencing Project Consortium"/>
            <person name="Gibbs R.A."/>
            <person name="Weinstock G.M."/>
            <person name="Metzker M.L."/>
            <person name="Muzny D.M."/>
            <person name="Sodergren E.J."/>
            <person name="Scherer S."/>
            <person name="Scott G."/>
            <person name="Steffen D."/>
            <person name="Worley K.C."/>
            <person name="Burch P.E."/>
            <person name="Okwuonu G."/>
            <person name="Hines S."/>
            <person name="Lewis L."/>
            <person name="Deramo C."/>
            <person name="Delgado O."/>
            <person name="Dugan-Rocha S."/>
            <person name="Miner G."/>
            <person name="Morgan M."/>
            <person name="Hawes A."/>
            <person name="Gill R."/>
            <person name="Holt R.A."/>
            <person name="Adams M.D."/>
            <person name="Amanatides P.G."/>
            <person name="Baden-Tillson H."/>
            <person name="Barnstead M."/>
            <person name="Chin S."/>
            <person name="Evans C.A."/>
            <person name="Ferriera S."/>
            <person name="Fosler C."/>
            <person name="Glodek A."/>
            <person name="Gu Z."/>
            <person name="Jennings D."/>
            <person name="Kraft C.L."/>
            <person name="Nguyen T."/>
            <person name="Pfannkoch C.M."/>
            <person name="Sitter C."/>
            <person name="Sutton G.G."/>
            <person name="Venter J.C."/>
            <person name="Woodage T."/>
            <person name="Smith D."/>
            <person name="Lee H.-M."/>
            <person name="Gustafson E."/>
            <person name="Cahill P."/>
            <person name="Kana A."/>
            <person name="Doucette-Stamm L."/>
            <person name="Weinstock K."/>
            <person name="Fechtel K."/>
            <person name="Weiss R.B."/>
            <person name="Dunn D.M."/>
            <person name="Green E.D."/>
            <person name="Blakesley R.W."/>
            <person name="Bouffard G.G."/>
            <person name="De Jong P.J."/>
            <person name="Osoegawa K."/>
            <person name="Zhu B."/>
            <person name="Marra M."/>
            <person name="Schein J."/>
            <person name="Bosdet I."/>
            <person name="Fjell C."/>
            <person name="Jones S."/>
            <person name="Krzywinski M."/>
            <person name="Mathewson C."/>
            <person name="Siddiqui A."/>
            <person name="Wye N."/>
            <person name="McPherson J."/>
            <person name="Zhao S."/>
            <person name="Fraser C.M."/>
            <person name="Shetty J."/>
            <person name="Shatsman S."/>
            <person name="Geer K."/>
            <person name="Chen Y."/>
            <person name="Abramzon S."/>
            <person name="Nierman W.C."/>
            <person name="Havlak P.H."/>
            <person name="Chen R."/>
            <person name="Durbin K.J."/>
            <person name="Egan A."/>
            <person name="Ren Y."/>
            <person name="Song X.-Z."/>
            <person name="Li B."/>
            <person name="Liu Y."/>
            <person name="Qin X."/>
            <person name="Cawley S."/>
            <person name="Cooney A.J."/>
            <person name="D'Souza L.M."/>
            <person name="Martin K."/>
            <person name="Wu J.Q."/>
            <person name="Gonzalez-Garay M.L."/>
            <person name="Jackson A.R."/>
            <person name="Kalafus K.J."/>
            <person name="McLeod M.P."/>
            <person name="Milosavljevic A."/>
            <person name="Virk D."/>
            <person name="Volkov A."/>
            <person name="Wheeler D.A."/>
            <person name="Zhang Z."/>
            <person name="Bailey J.A."/>
            <person name="Eichler E.E."/>
            <person name="Tuzun E."/>
            <person name="Birney E."/>
            <person name="Mongin E."/>
            <person name="Ureta-Vidal A."/>
            <person name="Woodwark C."/>
            <person name="Zdobnov E."/>
            <person name="Bork P."/>
            <person name="Suyama M."/>
            <person name="Torrents D."/>
            <person name="Alexandersson M."/>
            <person name="Trask B.J."/>
            <person name="Young J.M."/>
            <person name="Huang H."/>
            <person name="Wang H."/>
            <person name="Xing H."/>
            <person name="Daniels S."/>
            <person name="Gietzen D."/>
            <person name="Schmidt J."/>
            <person name="Stevens K."/>
            <person name="Vitt U."/>
            <person name="Wingrove J."/>
            <person name="Camara F."/>
            <person name="Mar Alba M."/>
            <person name="Abril J.F."/>
            <person name="Guigo R."/>
            <person name="Smit A."/>
            <person name="Dubchak I."/>
            <person name="Rubin E.M."/>
            <person name="Couronne O."/>
            <person name="Poliakov A."/>
            <person name="Huebner N."/>
            <person name="Ganten D."/>
            <person name="Goesele C."/>
            <person name="Hummel O."/>
            <person name="Kreitler T."/>
            <person name="Lee Y.-A."/>
            <person name="Monti J."/>
            <person name="Schulz H."/>
            <person name="Zimdahl H."/>
            <person name="Himmelbauer H."/>
            <person name="Lehrach H."/>
            <person name="Jacob H.J."/>
            <person name="Bromberg S."/>
            <person name="Gullings-Handley J."/>
            <person name="Jensen-Seaman M.I."/>
            <person name="Kwitek A.E."/>
            <person name="Lazar J."/>
            <person name="Pasko D."/>
            <person name="Tonellato P.J."/>
            <person name="Twigger S."/>
            <person name="Ponting C.P."/>
            <person name="Duarte J.M."/>
            <person name="Rice S."/>
            <person name="Goodstadt L."/>
            <person name="Beatson S.A."/>
            <person name="Emes R.D."/>
            <person name="Winter E.E."/>
            <person name="Webber C."/>
            <person name="Brandt P."/>
            <person name="Nyakatura G."/>
            <person name="Adetobi M."/>
            <person name="Chiaromonte F."/>
            <person name="Elnitski L."/>
            <person name="Eswara P."/>
            <person name="Hardison R.C."/>
            <person name="Hou M."/>
            <person name="Kolbe D."/>
            <person name="Makova K."/>
            <person name="Miller W."/>
            <person name="Nekrutenko A."/>
            <person name="Riemer C."/>
            <person name="Schwartz S."/>
            <person name="Taylor J."/>
            <person name="Yang S."/>
            <person name="Zhang Y."/>
            <person name="Lindpaintner K."/>
            <person name="Andrews T.D."/>
            <person name="Caccamo M."/>
            <person name="Clamp M."/>
            <person name="Clarke L."/>
            <person name="Curwen V."/>
            <person name="Durbin R.M."/>
            <person name="Eyras E."/>
            <person name="Searle S.M."/>
            <person name="Cooper G.M."/>
            <person name="Batzoglou S."/>
            <person name="Brudno M."/>
            <person name="Sidow A."/>
            <person name="Stone E.A."/>
            <person name="Payseur B.A."/>
            <person name="Bourque G."/>
            <person name="Lopez-Otin C."/>
            <person name="Puente X.S."/>
            <person name="Chakrabarti K."/>
            <person name="Chatterji S."/>
            <person name="Dewey C."/>
            <person name="Pachter L."/>
            <person name="Bray N."/>
            <person name="Yap V.B."/>
            <person name="Caspi A."/>
            <person name="Tesler G."/>
            <person name="Pevzner P.A."/>
            <person name="Haussler D."/>
            <person name="Roskin K.M."/>
            <person name="Baertsch R."/>
            <person name="Clawson H."/>
            <person name="Furey T.S."/>
            <person name="Hinrichs A.S."/>
            <person name="Karolchik D."/>
            <person name="Kent W.J."/>
            <person name="Rosenbloom K.R."/>
            <person name="Trumbower H."/>
            <person name="Weirauch M."/>
            <person name="Cooper D.N."/>
            <person name="Stenson P.D."/>
            <person name="Ma B."/>
            <person name="Brent M."/>
            <person name="Arumugam M."/>
            <person name="Shteynberg D."/>
            <person name="Copley R.R."/>
            <person name="Taylor M.S."/>
            <person name="Riethman H."/>
            <person name="Mudunuri U."/>
            <person name="Peterson J."/>
            <person name="Guyer M."/>
            <person name="Felsenfeld A."/>
            <person name="Old S."/>
            <person name="Mockrin S."/>
            <person name="Collins F.S."/>
        </authorList>
    </citation>
    <scope>NUCLEOTIDE SEQUENCE [LARGE SCALE GENOMIC DNA]</scope>
    <source>
        <strain evidence="3 4">Brown Norway</strain>
    </source>
</reference>
<dbReference type="PANTHER" id="PTHR12155:SF2">
    <property type="entry name" value="RIBONUCLEASE SLFN12"/>
    <property type="match status" value="1"/>
</dbReference>
<dbReference type="Ensembl" id="ENSRNOT00000075851.3">
    <property type="protein sequence ID" value="ENSRNOP00000091906.1"/>
    <property type="gene ID" value="ENSRNOG00000048053.4"/>
</dbReference>
<dbReference type="RefSeq" id="NP_001406934.1">
    <property type="nucleotide sequence ID" value="NM_001420005.1"/>
</dbReference>
<dbReference type="GeneID" id="688900"/>
<dbReference type="InterPro" id="IPR007421">
    <property type="entry name" value="Schlafen_AlbA_2_dom"/>
</dbReference>
<protein>
    <submittedName>
        <fullName evidence="3">Schlafen family member 1</fullName>
    </submittedName>
</protein>
<dbReference type="OrthoDB" id="6052143at2759"/>
<feature type="domain" description="Poxin-Schlafen/Schlafen-like N-terminal" evidence="2">
    <location>
        <begin position="80"/>
        <end position="192"/>
    </location>
</feature>
<evidence type="ECO:0000313" key="3">
    <source>
        <dbReference type="Ensembl" id="ENSRNOP00000091906.1"/>
    </source>
</evidence>
<dbReference type="Ensembl" id="ENSRNOT00000072207.4">
    <property type="protein sequence ID" value="ENSRNOP00000089023.1"/>
    <property type="gene ID" value="ENSRNOG00000048053.4"/>
</dbReference>
<dbReference type="Proteomes" id="UP000002494">
    <property type="component" value="Chromosome 10"/>
</dbReference>
<dbReference type="InterPro" id="IPR031450">
    <property type="entry name" value="Poxin-SLFN/SLFN_N"/>
</dbReference>
<dbReference type="GeneTree" id="ENSGT00410000025651"/>
<dbReference type="CTD" id="20555"/>
<dbReference type="AGR" id="RGD:1583007"/>
<evidence type="ECO:0000313" key="4">
    <source>
        <dbReference type="Proteomes" id="UP000002494"/>
    </source>
</evidence>
<dbReference type="AlphaFoldDB" id="A0A8I6GJB8"/>
<gene>
    <name evidence="3 5" type="primary">Slfn1</name>
</gene>
<organism evidence="3 4">
    <name type="scientific">Rattus norvegicus</name>
    <name type="common">Rat</name>
    <dbReference type="NCBI Taxonomy" id="10116"/>
    <lineage>
        <taxon>Eukaryota</taxon>
        <taxon>Metazoa</taxon>
        <taxon>Chordata</taxon>
        <taxon>Craniata</taxon>
        <taxon>Vertebrata</taxon>
        <taxon>Euteleostomi</taxon>
        <taxon>Mammalia</taxon>
        <taxon>Eutheria</taxon>
        <taxon>Euarchontoglires</taxon>
        <taxon>Glires</taxon>
        <taxon>Rodentia</taxon>
        <taxon>Myomorpha</taxon>
        <taxon>Muroidea</taxon>
        <taxon>Muridae</taxon>
        <taxon>Murinae</taxon>
        <taxon>Rattus</taxon>
    </lineage>
</organism>
<name>A0A8I6GJB8_RAT</name>
<proteinExistence type="predicted"/>
<reference evidence="3" key="2">
    <citation type="submission" date="2025-05" db="UniProtKB">
        <authorList>
            <consortium name="Ensembl"/>
        </authorList>
    </citation>
    <scope>IDENTIFICATION</scope>
    <source>
        <strain evidence="3">Brown Norway</strain>
    </source>
</reference>
<dbReference type="RGD" id="1583007">
    <property type="gene designation" value="Slfn1"/>
</dbReference>
<keyword evidence="4" id="KW-1185">Reference proteome</keyword>
<feature type="domain" description="Schlafen AlbA-2" evidence="1">
    <location>
        <begin position="194"/>
        <end position="309"/>
    </location>
</feature>
<dbReference type="Gene3D" id="3.30.950.30">
    <property type="entry name" value="Schlafen, AAA domain"/>
    <property type="match status" value="1"/>
</dbReference>
<sequence length="338" mass="38094">MNITVETTKPALLLDAGEITLGIQSRKEMENHYRVKENRNILTALCALINFGEGKVKVQSKNPDYSLAKHGVGDDLETSFKNIWPSTPLVFKQDQLNVFICVQPQSPDGSGGKPATIAINLFMRNGASSVEMSFDVAQEFLEKMAGAGGRSPLARLKGKRPGDGLQEEVHVQELAAAFFKQSKLTKMEKFPFSESKNVEYKSFETKKLLQRVKEILPRTVSAFANTDGGYLFIGLDEKEQQIVGFEAKNCHPKCLESEIEKCIRQLPVTHFCEEREKIKYTCKFMEVHKPGAVCSYVCALRVERFCCAVFAAEPDSWHVEDNHLKRFTTEEWVNQMIA</sequence>
<dbReference type="InterPro" id="IPR029684">
    <property type="entry name" value="Schlafen"/>
</dbReference>
<dbReference type="Pfam" id="PF04326">
    <property type="entry name" value="SLFN_AlbA_2"/>
    <property type="match status" value="1"/>
</dbReference>
<dbReference type="InterPro" id="IPR038461">
    <property type="entry name" value="Schlafen_AlbA_2_dom_sf"/>
</dbReference>
<dbReference type="PANTHER" id="PTHR12155">
    <property type="entry name" value="SCHLAFEN"/>
    <property type="match status" value="1"/>
</dbReference>
<dbReference type="OMA" id="FICVEKS"/>
<evidence type="ECO:0000259" key="1">
    <source>
        <dbReference type="Pfam" id="PF04326"/>
    </source>
</evidence>
<dbReference type="FunFam" id="3.30.950.30:FF:000001">
    <property type="entry name" value="Schlafen family member 14"/>
    <property type="match status" value="1"/>
</dbReference>
<evidence type="ECO:0000259" key="2">
    <source>
        <dbReference type="Pfam" id="PF17057"/>
    </source>
</evidence>
<accession>A0A8I6GJB8</accession>